<dbReference type="Proteomes" id="UP000016933">
    <property type="component" value="Unassembled WGS sequence"/>
</dbReference>
<dbReference type="STRING" id="675120.N1PEY0"/>
<dbReference type="eggNOG" id="ENOG502T02S">
    <property type="taxonomic scope" value="Eukaryota"/>
</dbReference>
<dbReference type="OMA" id="GFSMGFR"/>
<dbReference type="HOGENOM" id="CLU_931171_0_0_1"/>
<keyword evidence="3" id="KW-1185">Reference proteome</keyword>
<feature type="compositionally biased region" description="Polar residues" evidence="1">
    <location>
        <begin position="90"/>
        <end position="122"/>
    </location>
</feature>
<dbReference type="OrthoDB" id="2446291at2759"/>
<feature type="compositionally biased region" description="Polar residues" evidence="1">
    <location>
        <begin position="242"/>
        <end position="251"/>
    </location>
</feature>
<reference evidence="3" key="1">
    <citation type="journal article" date="2012" name="PLoS Genet.">
        <title>The genomes of the fungal plant pathogens Cladosporium fulvum and Dothistroma septosporum reveal adaptation to different hosts and lifestyles but also signatures of common ancestry.</title>
        <authorList>
            <person name="de Wit P.J.G.M."/>
            <person name="van der Burgt A."/>
            <person name="Oekmen B."/>
            <person name="Stergiopoulos I."/>
            <person name="Abd-Elsalam K.A."/>
            <person name="Aerts A.L."/>
            <person name="Bahkali A.H."/>
            <person name="Beenen H.G."/>
            <person name="Chettri P."/>
            <person name="Cox M.P."/>
            <person name="Datema E."/>
            <person name="de Vries R.P."/>
            <person name="Dhillon B."/>
            <person name="Ganley A.R."/>
            <person name="Griffiths S.A."/>
            <person name="Guo Y."/>
            <person name="Hamelin R.C."/>
            <person name="Henrissat B."/>
            <person name="Kabir M.S."/>
            <person name="Jashni M.K."/>
            <person name="Kema G."/>
            <person name="Klaubauf S."/>
            <person name="Lapidus A."/>
            <person name="Levasseur A."/>
            <person name="Lindquist E."/>
            <person name="Mehrabi R."/>
            <person name="Ohm R.A."/>
            <person name="Owen T.J."/>
            <person name="Salamov A."/>
            <person name="Schwelm A."/>
            <person name="Schijlen E."/>
            <person name="Sun H."/>
            <person name="van den Burg H.A."/>
            <person name="van Ham R.C.H.J."/>
            <person name="Zhang S."/>
            <person name="Goodwin S.B."/>
            <person name="Grigoriev I.V."/>
            <person name="Collemare J."/>
            <person name="Bradshaw R.E."/>
        </authorList>
    </citation>
    <scope>NUCLEOTIDE SEQUENCE [LARGE SCALE GENOMIC DNA]</scope>
    <source>
        <strain evidence="3">NZE10 / CBS 128990</strain>
    </source>
</reference>
<proteinExistence type="predicted"/>
<gene>
    <name evidence="2" type="ORF">DOTSEDRAFT_90107</name>
</gene>
<feature type="compositionally biased region" description="Basic and acidic residues" evidence="1">
    <location>
        <begin position="148"/>
        <end position="158"/>
    </location>
</feature>
<feature type="compositionally biased region" description="Polar residues" evidence="1">
    <location>
        <begin position="45"/>
        <end position="54"/>
    </location>
</feature>
<dbReference type="EMBL" id="KB446542">
    <property type="protein sequence ID" value="EME41178.1"/>
    <property type="molecule type" value="Genomic_DNA"/>
</dbReference>
<reference evidence="2 3" key="2">
    <citation type="journal article" date="2012" name="PLoS Pathog.">
        <title>Diverse lifestyles and strategies of plant pathogenesis encoded in the genomes of eighteen Dothideomycetes fungi.</title>
        <authorList>
            <person name="Ohm R.A."/>
            <person name="Feau N."/>
            <person name="Henrissat B."/>
            <person name="Schoch C.L."/>
            <person name="Horwitz B.A."/>
            <person name="Barry K.W."/>
            <person name="Condon B.J."/>
            <person name="Copeland A.C."/>
            <person name="Dhillon B."/>
            <person name="Glaser F."/>
            <person name="Hesse C.N."/>
            <person name="Kosti I."/>
            <person name="LaButti K."/>
            <person name="Lindquist E.A."/>
            <person name="Lucas S."/>
            <person name="Salamov A.A."/>
            <person name="Bradshaw R.E."/>
            <person name="Ciuffetti L."/>
            <person name="Hamelin R.C."/>
            <person name="Kema G.H.J."/>
            <person name="Lawrence C."/>
            <person name="Scott J.A."/>
            <person name="Spatafora J.W."/>
            <person name="Turgeon B.G."/>
            <person name="de Wit P.J.G.M."/>
            <person name="Zhong S."/>
            <person name="Goodwin S.B."/>
            <person name="Grigoriev I.V."/>
        </authorList>
    </citation>
    <scope>NUCLEOTIDE SEQUENCE [LARGE SCALE GENOMIC DNA]</scope>
    <source>
        <strain evidence="3">NZE10 / CBS 128990</strain>
    </source>
</reference>
<accession>N1PEY0</accession>
<evidence type="ECO:0000313" key="3">
    <source>
        <dbReference type="Proteomes" id="UP000016933"/>
    </source>
</evidence>
<organism evidence="2 3">
    <name type="scientific">Dothistroma septosporum (strain NZE10 / CBS 128990)</name>
    <name type="common">Red band needle blight fungus</name>
    <name type="synonym">Mycosphaerella pini</name>
    <dbReference type="NCBI Taxonomy" id="675120"/>
    <lineage>
        <taxon>Eukaryota</taxon>
        <taxon>Fungi</taxon>
        <taxon>Dikarya</taxon>
        <taxon>Ascomycota</taxon>
        <taxon>Pezizomycotina</taxon>
        <taxon>Dothideomycetes</taxon>
        <taxon>Dothideomycetidae</taxon>
        <taxon>Mycosphaerellales</taxon>
        <taxon>Mycosphaerellaceae</taxon>
        <taxon>Dothistroma</taxon>
    </lineage>
</organism>
<sequence>MSSVLGNRKRTCDEEFGLSNEDGHLDKRSRPTAGQGSHHGHHDSVLSTPASFTREQPKYDSEDDGSSSMISEPGSPQDISMSSDDEMNGDTFSQSPQDSFIMSRQRPSNSNPWAHRLQTNRVPTPIVSIRPGGSPLRTGLHQHVRQRHPQEFSSDHLDVPSPIDEDEVPTPPSAAEAAGSQLSMLTVSDVDMQETDSVPTINVHPVRPRSRNTNLDTYESAVESEPMESGPETIIVRKQRQRSGALSSGNSPVRAGPSQPPGRKGFSMGFRADCEKCRLRVPGHMNHLI</sequence>
<evidence type="ECO:0000256" key="1">
    <source>
        <dbReference type="SAM" id="MobiDB-lite"/>
    </source>
</evidence>
<feature type="region of interest" description="Disordered" evidence="1">
    <location>
        <begin position="220"/>
        <end position="267"/>
    </location>
</feature>
<evidence type="ECO:0000313" key="2">
    <source>
        <dbReference type="EMBL" id="EME41178.1"/>
    </source>
</evidence>
<feature type="region of interest" description="Disordered" evidence="1">
    <location>
        <begin position="1"/>
        <end position="182"/>
    </location>
</feature>
<protein>
    <submittedName>
        <fullName evidence="2">Uncharacterized protein</fullName>
    </submittedName>
</protein>
<name>N1PEY0_DOTSN</name>
<dbReference type="AlphaFoldDB" id="N1PEY0"/>